<proteinExistence type="predicted"/>
<evidence type="ECO:0000313" key="1">
    <source>
        <dbReference type="EMBL" id="CEF43057.1"/>
    </source>
</evidence>
<gene>
    <name evidence="1" type="ORF">ASN_1P20</name>
</gene>
<evidence type="ECO:0000313" key="2">
    <source>
        <dbReference type="Proteomes" id="UP000056109"/>
    </source>
</evidence>
<name>A0A0U5F3P9_9PROT</name>
<geneLocation type="plasmid" evidence="2">
    <name>1P</name>
</geneLocation>
<dbReference type="EMBL" id="LN606601">
    <property type="protein sequence ID" value="CEF43057.1"/>
    <property type="molecule type" value="Genomic_DNA"/>
</dbReference>
<reference evidence="2" key="1">
    <citation type="submission" date="2014-09" db="EMBL/GenBank/DDBJ databases">
        <authorList>
            <person name="Illeghems K.G."/>
        </authorList>
    </citation>
    <scope>NUCLEOTIDE SEQUENCE [LARGE SCALE GENOMIC DNA]</scope>
    <source>
        <strain evidence="2">108B</strain>
        <plasmid evidence="2">1P</plasmid>
    </source>
</reference>
<dbReference type="AlphaFoldDB" id="A0A0U5F3P9"/>
<accession>A0A0U5F3P9</accession>
<organism evidence="1 2">
    <name type="scientific">Acetobacter senegalensis</name>
    <dbReference type="NCBI Taxonomy" id="446692"/>
    <lineage>
        <taxon>Bacteria</taxon>
        <taxon>Pseudomonadati</taxon>
        <taxon>Pseudomonadota</taxon>
        <taxon>Alphaproteobacteria</taxon>
        <taxon>Acetobacterales</taxon>
        <taxon>Acetobacteraceae</taxon>
        <taxon>Acetobacter</taxon>
    </lineage>
</organism>
<dbReference type="PATRIC" id="fig|446692.3.peg.4087"/>
<dbReference type="KEGG" id="asz:ASN_1P20"/>
<keyword evidence="2" id="KW-1185">Reference proteome</keyword>
<dbReference type="Proteomes" id="UP000056109">
    <property type="component" value="Plasmid 1P"/>
</dbReference>
<sequence>MTDRVRYEALVCRYERMSVARPGYPVGADGPFPAHICVGSVRLPVQMEGGRIVALGTHPLPRQVLADLLAGLERACRVSSRMGGLVS</sequence>
<protein>
    <submittedName>
        <fullName evidence="1">Uncharacterized protein</fullName>
    </submittedName>
</protein>